<evidence type="ECO:0000313" key="3">
    <source>
        <dbReference type="Proteomes" id="UP001500469"/>
    </source>
</evidence>
<comment type="caution">
    <text evidence="2">The sequence shown here is derived from an EMBL/GenBank/DDBJ whole genome shotgun (WGS) entry which is preliminary data.</text>
</comment>
<proteinExistence type="predicted"/>
<keyword evidence="1" id="KW-0812">Transmembrane</keyword>
<dbReference type="Proteomes" id="UP001500469">
    <property type="component" value="Unassembled WGS sequence"/>
</dbReference>
<gene>
    <name evidence="2" type="ORF">GCM10009119_20330</name>
</gene>
<sequence length="227" mass="26187">MKDRFFYWMKFYLGFSGKESRGFLVVIPFLLILGIIPGVLKFLKNRQAESTYIAYLSRLDSLENLQIQLVASPLPTFNPQDTVKLNRNQKQLDNLNRIAFSEADSITLQIVPGVGPGTAGRIIKYREQLGGFYSRLQLLEVYGVKEELAQSLWEFFDFDPLIFRKIRINDASLDDIASHPYISYGEAKVLVAYRNQHGSFTAAADLANIKIFRMEWIEKIRPYLEFN</sequence>
<protein>
    <recommendedName>
        <fullName evidence="4">DNA uptake protein ComE-like DNA-binding protein</fullName>
    </recommendedName>
</protein>
<dbReference type="PANTHER" id="PTHR21180">
    <property type="entry name" value="ENDONUCLEASE/EXONUCLEASE/PHOSPHATASE FAMILY DOMAIN-CONTAINING PROTEIN 1"/>
    <property type="match status" value="1"/>
</dbReference>
<evidence type="ECO:0008006" key="4">
    <source>
        <dbReference type="Google" id="ProtNLM"/>
    </source>
</evidence>
<keyword evidence="1" id="KW-1133">Transmembrane helix</keyword>
<accession>A0ABN1N0J8</accession>
<dbReference type="PANTHER" id="PTHR21180:SF32">
    <property type="entry name" value="ENDONUCLEASE_EXONUCLEASE_PHOSPHATASE FAMILY DOMAIN-CONTAINING PROTEIN 1"/>
    <property type="match status" value="1"/>
</dbReference>
<reference evidence="2 3" key="1">
    <citation type="journal article" date="2019" name="Int. J. Syst. Evol. Microbiol.">
        <title>The Global Catalogue of Microorganisms (GCM) 10K type strain sequencing project: providing services to taxonomists for standard genome sequencing and annotation.</title>
        <authorList>
            <consortium name="The Broad Institute Genomics Platform"/>
            <consortium name="The Broad Institute Genome Sequencing Center for Infectious Disease"/>
            <person name="Wu L."/>
            <person name="Ma J."/>
        </authorList>
    </citation>
    <scope>NUCLEOTIDE SEQUENCE [LARGE SCALE GENOMIC DNA]</scope>
    <source>
        <strain evidence="2 3">JCM 16112</strain>
    </source>
</reference>
<dbReference type="Pfam" id="PF12836">
    <property type="entry name" value="HHH_3"/>
    <property type="match status" value="2"/>
</dbReference>
<keyword evidence="3" id="KW-1185">Reference proteome</keyword>
<evidence type="ECO:0000256" key="1">
    <source>
        <dbReference type="SAM" id="Phobius"/>
    </source>
</evidence>
<dbReference type="Gene3D" id="1.10.150.280">
    <property type="entry name" value="AF1531-like domain"/>
    <property type="match status" value="2"/>
</dbReference>
<name>A0ABN1N0J8_9BACT</name>
<organism evidence="2 3">
    <name type="scientific">Algoriphagus jejuensis</name>
    <dbReference type="NCBI Taxonomy" id="419934"/>
    <lineage>
        <taxon>Bacteria</taxon>
        <taxon>Pseudomonadati</taxon>
        <taxon>Bacteroidota</taxon>
        <taxon>Cytophagia</taxon>
        <taxon>Cytophagales</taxon>
        <taxon>Cyclobacteriaceae</taxon>
        <taxon>Algoriphagus</taxon>
    </lineage>
</organism>
<dbReference type="RefSeq" id="WP_343851097.1">
    <property type="nucleotide sequence ID" value="NZ_BAAAFI010000009.1"/>
</dbReference>
<dbReference type="InterPro" id="IPR010994">
    <property type="entry name" value="RuvA_2-like"/>
</dbReference>
<evidence type="ECO:0000313" key="2">
    <source>
        <dbReference type="EMBL" id="GAA0879065.1"/>
    </source>
</evidence>
<dbReference type="InterPro" id="IPR051675">
    <property type="entry name" value="Endo/Exo/Phosphatase_dom_1"/>
</dbReference>
<dbReference type="SUPFAM" id="SSF47781">
    <property type="entry name" value="RuvA domain 2-like"/>
    <property type="match status" value="2"/>
</dbReference>
<feature type="transmembrane region" description="Helical" evidence="1">
    <location>
        <begin position="20"/>
        <end position="40"/>
    </location>
</feature>
<keyword evidence="1" id="KW-0472">Membrane</keyword>
<dbReference type="EMBL" id="BAAAFI010000009">
    <property type="protein sequence ID" value="GAA0879065.1"/>
    <property type="molecule type" value="Genomic_DNA"/>
</dbReference>